<evidence type="ECO:0000256" key="10">
    <source>
        <dbReference type="ARBA" id="ARBA00022692"/>
    </source>
</evidence>
<keyword evidence="8 19" id="KW-0169">Cobalamin biosynthesis</keyword>
<dbReference type="GO" id="GO:0009236">
    <property type="term" value="P:cobalamin biosynthetic process"/>
    <property type="evidence" value="ECO:0007669"/>
    <property type="project" value="UniProtKB-UniRule"/>
</dbReference>
<dbReference type="OrthoDB" id="9794626at2"/>
<keyword evidence="9 19" id="KW-0808">Transferase</keyword>
<feature type="transmembrane region" description="Helical" evidence="19">
    <location>
        <begin position="61"/>
        <end position="87"/>
    </location>
</feature>
<dbReference type="GO" id="GO:0008818">
    <property type="term" value="F:cobalamin 5'-phosphate synthase activity"/>
    <property type="evidence" value="ECO:0007669"/>
    <property type="project" value="UniProtKB-UniRule"/>
</dbReference>
<comment type="similarity">
    <text evidence="4 19">Belongs to the CobS family.</text>
</comment>
<evidence type="ECO:0000256" key="6">
    <source>
        <dbReference type="ARBA" id="ARBA00015850"/>
    </source>
</evidence>
<evidence type="ECO:0000256" key="13">
    <source>
        <dbReference type="ARBA" id="ARBA00023136"/>
    </source>
</evidence>
<evidence type="ECO:0000313" key="20">
    <source>
        <dbReference type="EMBL" id="EHI58875.1"/>
    </source>
</evidence>
<accession>G5IHW9</accession>
<keyword evidence="13 19" id="KW-0472">Membrane</keyword>
<evidence type="ECO:0000256" key="17">
    <source>
        <dbReference type="ARBA" id="ARBA00048623"/>
    </source>
</evidence>
<feature type="transmembrane region" description="Helical" evidence="19">
    <location>
        <begin position="134"/>
        <end position="156"/>
    </location>
</feature>
<dbReference type="PANTHER" id="PTHR34148:SF1">
    <property type="entry name" value="ADENOSYLCOBINAMIDE-GDP RIBAZOLETRANSFERASE"/>
    <property type="match status" value="1"/>
</dbReference>
<comment type="catalytic activity">
    <reaction evidence="17 19">
        <text>alpha-ribazole + adenosylcob(III)inamide-GDP = adenosylcob(III)alamin + GMP + H(+)</text>
        <dbReference type="Rhea" id="RHEA:16049"/>
        <dbReference type="ChEBI" id="CHEBI:10329"/>
        <dbReference type="ChEBI" id="CHEBI:15378"/>
        <dbReference type="ChEBI" id="CHEBI:18408"/>
        <dbReference type="ChEBI" id="CHEBI:58115"/>
        <dbReference type="ChEBI" id="CHEBI:60487"/>
        <dbReference type="EC" id="2.7.8.26"/>
    </reaction>
</comment>
<feature type="transmembrane region" description="Helical" evidence="19">
    <location>
        <begin position="34"/>
        <end position="55"/>
    </location>
</feature>
<evidence type="ECO:0000256" key="12">
    <source>
        <dbReference type="ARBA" id="ARBA00022989"/>
    </source>
</evidence>
<evidence type="ECO:0000256" key="19">
    <source>
        <dbReference type="HAMAP-Rule" id="MF_00719"/>
    </source>
</evidence>
<dbReference type="HAMAP" id="MF_00719">
    <property type="entry name" value="CobS"/>
    <property type="match status" value="1"/>
</dbReference>
<keyword evidence="10 19" id="KW-0812">Transmembrane</keyword>
<keyword evidence="12 19" id="KW-1133">Transmembrane helix</keyword>
<comment type="caution">
    <text evidence="20">The sequence shown here is derived from an EMBL/GenBank/DDBJ whole genome shotgun (WGS) entry which is preliminary data.</text>
</comment>
<dbReference type="Proteomes" id="UP000005384">
    <property type="component" value="Unassembled WGS sequence"/>
</dbReference>
<dbReference type="PATRIC" id="fig|742737.3.peg.3071"/>
<feature type="transmembrane region" description="Helical" evidence="19">
    <location>
        <begin position="177"/>
        <end position="210"/>
    </location>
</feature>
<comment type="cofactor">
    <cofactor evidence="1 19">
        <name>Mg(2+)</name>
        <dbReference type="ChEBI" id="CHEBI:18420"/>
    </cofactor>
</comment>
<keyword evidence="21" id="KW-1185">Reference proteome</keyword>
<evidence type="ECO:0000256" key="14">
    <source>
        <dbReference type="ARBA" id="ARBA00025228"/>
    </source>
</evidence>
<evidence type="ECO:0000256" key="4">
    <source>
        <dbReference type="ARBA" id="ARBA00010561"/>
    </source>
</evidence>
<evidence type="ECO:0000256" key="1">
    <source>
        <dbReference type="ARBA" id="ARBA00001946"/>
    </source>
</evidence>
<comment type="function">
    <text evidence="14 19">Joins adenosylcobinamide-GDP and alpha-ribazole to generate adenosylcobalamin (Ado-cobalamin). Also synthesizes adenosylcobalamin 5'-phosphate from adenosylcobinamide-GDP and alpha-ribazole 5'-phosphate.</text>
</comment>
<evidence type="ECO:0000256" key="18">
    <source>
        <dbReference type="ARBA" id="ARBA00049504"/>
    </source>
</evidence>
<feature type="transmembrane region" description="Helical" evidence="19">
    <location>
        <begin position="108"/>
        <end position="128"/>
    </location>
</feature>
<evidence type="ECO:0000256" key="11">
    <source>
        <dbReference type="ARBA" id="ARBA00022842"/>
    </source>
</evidence>
<feature type="transmembrane region" description="Helical" evidence="19">
    <location>
        <begin position="230"/>
        <end position="250"/>
    </location>
</feature>
<evidence type="ECO:0000313" key="21">
    <source>
        <dbReference type="Proteomes" id="UP000005384"/>
    </source>
</evidence>
<dbReference type="EC" id="2.7.8.26" evidence="5 19"/>
<evidence type="ECO:0000256" key="2">
    <source>
        <dbReference type="ARBA" id="ARBA00004651"/>
    </source>
</evidence>
<name>G5IHW9_9FIRM</name>
<sequence>MKLLGSMAIAFSMYSKIPVPQVEWTKERMKYAMCFFPLVGAAQGILLYAFALLAWKWEFWVLYYVGGVALPILVNGGIHMDGFLDVVDARASFGDREKKLEILKDPHVGSFAILGAIVYVLLYLGIFVELPAAFLPAVGGIYVLTRAMSGLSVVWFPKAKNSGLAAAFSEDAQKKTVAVTMFLFMAASLCFILWIAGTAAGILCALAALAVYAYYYRMSIKEFGGITGDLAGYFLQICELVLIAALAVSLRI</sequence>
<comment type="subcellular location">
    <subcellularLocation>
        <location evidence="2 19">Cell membrane</location>
        <topology evidence="2 19">Multi-pass membrane protein</topology>
    </subcellularLocation>
</comment>
<comment type="catalytic activity">
    <reaction evidence="18 19">
        <text>alpha-ribazole 5'-phosphate + adenosylcob(III)inamide-GDP = adenosylcob(III)alamin 5'-phosphate + GMP + H(+)</text>
        <dbReference type="Rhea" id="RHEA:23560"/>
        <dbReference type="ChEBI" id="CHEBI:15378"/>
        <dbReference type="ChEBI" id="CHEBI:57918"/>
        <dbReference type="ChEBI" id="CHEBI:58115"/>
        <dbReference type="ChEBI" id="CHEBI:60487"/>
        <dbReference type="ChEBI" id="CHEBI:60493"/>
        <dbReference type="EC" id="2.7.8.26"/>
    </reaction>
</comment>
<evidence type="ECO:0000256" key="15">
    <source>
        <dbReference type="ARBA" id="ARBA00032605"/>
    </source>
</evidence>
<keyword evidence="7 19" id="KW-1003">Cell membrane</keyword>
<evidence type="ECO:0000256" key="5">
    <source>
        <dbReference type="ARBA" id="ARBA00013200"/>
    </source>
</evidence>
<evidence type="ECO:0000256" key="7">
    <source>
        <dbReference type="ARBA" id="ARBA00022475"/>
    </source>
</evidence>
<dbReference type="GO" id="GO:0051073">
    <property type="term" value="F:adenosylcobinamide-GDP ribazoletransferase activity"/>
    <property type="evidence" value="ECO:0007669"/>
    <property type="project" value="UniProtKB-UniRule"/>
</dbReference>
<dbReference type="AlphaFoldDB" id="G5IHW9"/>
<comment type="pathway">
    <text evidence="3 19">Cofactor biosynthesis; adenosylcobalamin biosynthesis; adenosylcobalamin from cob(II)yrinate a,c-diamide: step 7/7.</text>
</comment>
<dbReference type="Pfam" id="PF02654">
    <property type="entry name" value="CobS"/>
    <property type="match status" value="1"/>
</dbReference>
<dbReference type="GO" id="GO:0005886">
    <property type="term" value="C:plasma membrane"/>
    <property type="evidence" value="ECO:0007669"/>
    <property type="project" value="UniProtKB-SubCell"/>
</dbReference>
<keyword evidence="11 19" id="KW-0460">Magnesium</keyword>
<dbReference type="InterPro" id="IPR003805">
    <property type="entry name" value="CobS"/>
</dbReference>
<evidence type="ECO:0000256" key="8">
    <source>
        <dbReference type="ARBA" id="ARBA00022573"/>
    </source>
</evidence>
<evidence type="ECO:0000256" key="16">
    <source>
        <dbReference type="ARBA" id="ARBA00032853"/>
    </source>
</evidence>
<evidence type="ECO:0000256" key="9">
    <source>
        <dbReference type="ARBA" id="ARBA00022679"/>
    </source>
</evidence>
<proteinExistence type="inferred from homology"/>
<reference evidence="20 21" key="1">
    <citation type="submission" date="2011-08" db="EMBL/GenBank/DDBJ databases">
        <title>The Genome Sequence of Clostridium hathewayi WAL-18680.</title>
        <authorList>
            <consortium name="The Broad Institute Genome Sequencing Platform"/>
            <person name="Earl A."/>
            <person name="Ward D."/>
            <person name="Feldgarden M."/>
            <person name="Gevers D."/>
            <person name="Finegold S.M."/>
            <person name="Summanen P.H."/>
            <person name="Molitoris D.R."/>
            <person name="Song M."/>
            <person name="Daigneault M."/>
            <person name="Allen-Vercoe E."/>
            <person name="Young S.K."/>
            <person name="Zeng Q."/>
            <person name="Gargeya S."/>
            <person name="Fitzgerald M."/>
            <person name="Haas B."/>
            <person name="Abouelleil A."/>
            <person name="Alvarado L."/>
            <person name="Arachchi H.M."/>
            <person name="Berlin A."/>
            <person name="Brown A."/>
            <person name="Chapman S.B."/>
            <person name="Chen Z."/>
            <person name="Dunbar C."/>
            <person name="Freedman E."/>
            <person name="Gearin G."/>
            <person name="Gellesch M."/>
            <person name="Goldberg J."/>
            <person name="Griggs A."/>
            <person name="Gujja S."/>
            <person name="Heiman D."/>
            <person name="Howarth C."/>
            <person name="Larson L."/>
            <person name="Lui A."/>
            <person name="MacDonald P.J.P."/>
            <person name="Montmayeur A."/>
            <person name="Murphy C."/>
            <person name="Neiman D."/>
            <person name="Pearson M."/>
            <person name="Priest M."/>
            <person name="Roberts A."/>
            <person name="Saif S."/>
            <person name="Shea T."/>
            <person name="Shenoy N."/>
            <person name="Sisk P."/>
            <person name="Stolte C."/>
            <person name="Sykes S."/>
            <person name="Wortman J."/>
            <person name="Nusbaum C."/>
            <person name="Birren B."/>
        </authorList>
    </citation>
    <scope>NUCLEOTIDE SEQUENCE [LARGE SCALE GENOMIC DNA]</scope>
    <source>
        <strain evidence="20 21">WAL-18680</strain>
    </source>
</reference>
<gene>
    <name evidence="19" type="primary">cobS</name>
    <name evidence="20" type="ORF">HMPREF9473_03097</name>
</gene>
<dbReference type="HOGENOM" id="CLU_057426_1_2_9"/>
<dbReference type="UniPathway" id="UPA00148">
    <property type="reaction ID" value="UER00238"/>
</dbReference>
<evidence type="ECO:0000256" key="3">
    <source>
        <dbReference type="ARBA" id="ARBA00004663"/>
    </source>
</evidence>
<protein>
    <recommendedName>
        <fullName evidence="6 19">Adenosylcobinamide-GDP ribazoletransferase</fullName>
        <ecNumber evidence="5 19">2.7.8.26</ecNumber>
    </recommendedName>
    <alternativeName>
        <fullName evidence="16 19">Cobalamin synthase</fullName>
    </alternativeName>
    <alternativeName>
        <fullName evidence="15 19">Cobalamin-5'-phosphate synthase</fullName>
    </alternativeName>
</protein>
<dbReference type="EMBL" id="ADLN01000082">
    <property type="protein sequence ID" value="EHI58875.1"/>
    <property type="molecule type" value="Genomic_DNA"/>
</dbReference>
<organism evidence="20 21">
    <name type="scientific">Hungatella hathewayi WAL-18680</name>
    <dbReference type="NCBI Taxonomy" id="742737"/>
    <lineage>
        <taxon>Bacteria</taxon>
        <taxon>Bacillati</taxon>
        <taxon>Bacillota</taxon>
        <taxon>Clostridia</taxon>
        <taxon>Lachnospirales</taxon>
        <taxon>Lachnospiraceae</taxon>
        <taxon>Hungatella</taxon>
    </lineage>
</organism>
<dbReference type="PANTHER" id="PTHR34148">
    <property type="entry name" value="ADENOSYLCOBINAMIDE-GDP RIBAZOLETRANSFERASE"/>
    <property type="match status" value="1"/>
</dbReference>
<dbReference type="RefSeq" id="WP_006781074.1">
    <property type="nucleotide sequence ID" value="NZ_CP040506.1"/>
</dbReference>